<dbReference type="Pfam" id="PF01142">
    <property type="entry name" value="TruD"/>
    <property type="match status" value="1"/>
</dbReference>
<dbReference type="GO" id="GO:0031429">
    <property type="term" value="C:box H/ACA snoRNP complex"/>
    <property type="evidence" value="ECO:0007669"/>
    <property type="project" value="EnsemblFungi"/>
</dbReference>
<feature type="domain" description="TRUD" evidence="4">
    <location>
        <begin position="328"/>
        <end position="589"/>
    </location>
</feature>
<gene>
    <name evidence="5" type="ORF">VHEMI05250</name>
</gene>
<dbReference type="GO" id="GO:0003723">
    <property type="term" value="F:RNA binding"/>
    <property type="evidence" value="ECO:0007669"/>
    <property type="project" value="InterPro"/>
</dbReference>
<dbReference type="Proteomes" id="UP000039046">
    <property type="component" value="Unassembled WGS sequence"/>
</dbReference>
<dbReference type="GO" id="GO:0031119">
    <property type="term" value="P:tRNA pseudouridine synthesis"/>
    <property type="evidence" value="ECO:0007669"/>
    <property type="project" value="EnsemblFungi"/>
</dbReference>
<evidence type="ECO:0000256" key="1">
    <source>
        <dbReference type="ARBA" id="ARBA00007953"/>
    </source>
</evidence>
<dbReference type="GO" id="GO:0000455">
    <property type="term" value="P:enzyme-directed rRNA pseudouridine synthesis"/>
    <property type="evidence" value="ECO:0007669"/>
    <property type="project" value="EnsemblFungi"/>
</dbReference>
<dbReference type="GO" id="GO:0031120">
    <property type="term" value="P:snRNA pseudouridine synthesis"/>
    <property type="evidence" value="ECO:0007669"/>
    <property type="project" value="EnsemblFungi"/>
</dbReference>
<dbReference type="OrthoDB" id="447290at2759"/>
<evidence type="ECO:0000313" key="6">
    <source>
        <dbReference type="Proteomes" id="UP000039046"/>
    </source>
</evidence>
<feature type="compositionally biased region" description="Basic and acidic residues" evidence="3">
    <location>
        <begin position="77"/>
        <end position="89"/>
    </location>
</feature>
<evidence type="ECO:0000256" key="3">
    <source>
        <dbReference type="SAM" id="MobiDB-lite"/>
    </source>
</evidence>
<dbReference type="AlphaFoldDB" id="A0A0A1SXF7"/>
<dbReference type="CDD" id="cd02576">
    <property type="entry name" value="PseudoU_synth_ScPUS7"/>
    <property type="match status" value="1"/>
</dbReference>
<feature type="compositionally biased region" description="Acidic residues" evidence="3">
    <location>
        <begin position="496"/>
        <end position="510"/>
    </location>
</feature>
<proteinExistence type="inferred from homology"/>
<dbReference type="GO" id="GO:0009982">
    <property type="term" value="F:pseudouridine synthase activity"/>
    <property type="evidence" value="ECO:0007669"/>
    <property type="project" value="EnsemblFungi"/>
</dbReference>
<dbReference type="InterPro" id="IPR042214">
    <property type="entry name" value="TruD_catalytic"/>
</dbReference>
<protein>
    <recommendedName>
        <fullName evidence="4">TRUD domain-containing protein</fullName>
    </recommendedName>
</protein>
<dbReference type="HOGENOM" id="CLU_005281_0_0_1"/>
<dbReference type="InterPro" id="IPR001656">
    <property type="entry name" value="PsdUridine_synth_TruD"/>
</dbReference>
<keyword evidence="6" id="KW-1185">Reference proteome</keyword>
<name>A0A0A1SXF7_9HYPO</name>
<comment type="similarity">
    <text evidence="1">Belongs to the pseudouridine synthase TruD family.</text>
</comment>
<dbReference type="Gene3D" id="3.30.2350.20">
    <property type="entry name" value="TruD, catalytic domain"/>
    <property type="match status" value="2"/>
</dbReference>
<dbReference type="InterPro" id="IPR020103">
    <property type="entry name" value="PsdUridine_synth_cat_dom_sf"/>
</dbReference>
<dbReference type="PIRSF" id="PIRSF037016">
    <property type="entry name" value="Pseudouridin_synth_euk_prd"/>
    <property type="match status" value="1"/>
</dbReference>
<feature type="compositionally biased region" description="Basic and acidic residues" evidence="3">
    <location>
        <begin position="613"/>
        <end position="633"/>
    </location>
</feature>
<dbReference type="InterPro" id="IPR011760">
    <property type="entry name" value="PsdUridine_synth_TruD_insert"/>
</dbReference>
<dbReference type="SUPFAM" id="SSF55120">
    <property type="entry name" value="Pseudouridine synthase"/>
    <property type="match status" value="1"/>
</dbReference>
<dbReference type="PROSITE" id="PS50984">
    <property type="entry name" value="TRUD"/>
    <property type="match status" value="1"/>
</dbReference>
<dbReference type="GO" id="GO:1990481">
    <property type="term" value="P:mRNA pseudouridine synthesis"/>
    <property type="evidence" value="ECO:0007669"/>
    <property type="project" value="EnsemblFungi"/>
</dbReference>
<reference evidence="5 6" key="1">
    <citation type="journal article" date="2015" name="Genome Announc.">
        <title>Draft Genome Sequence and Gene Annotation of the Entomopathogenic Fungus Verticillium hemipterigenum.</title>
        <authorList>
            <person name="Horn F."/>
            <person name="Habel A."/>
            <person name="Scharf D.H."/>
            <person name="Dworschak J."/>
            <person name="Brakhage A.A."/>
            <person name="Guthke R."/>
            <person name="Hertweck C."/>
            <person name="Linde J."/>
        </authorList>
    </citation>
    <scope>NUCLEOTIDE SEQUENCE [LARGE SCALE GENOMIC DNA]</scope>
</reference>
<feature type="region of interest" description="Disordered" evidence="3">
    <location>
        <begin position="65"/>
        <end position="89"/>
    </location>
</feature>
<dbReference type="EMBL" id="CDHN01000002">
    <property type="protein sequence ID" value="CEJ89406.1"/>
    <property type="molecule type" value="Genomic_DNA"/>
</dbReference>
<evidence type="ECO:0000313" key="5">
    <source>
        <dbReference type="EMBL" id="CEJ89406.1"/>
    </source>
</evidence>
<dbReference type="GO" id="GO:0005737">
    <property type="term" value="C:cytoplasm"/>
    <property type="evidence" value="ECO:0007669"/>
    <property type="project" value="EnsemblFungi"/>
</dbReference>
<feature type="compositionally biased region" description="Basic and acidic residues" evidence="3">
    <location>
        <begin position="184"/>
        <end position="197"/>
    </location>
</feature>
<feature type="region of interest" description="Disordered" evidence="3">
    <location>
        <begin position="122"/>
        <end position="141"/>
    </location>
</feature>
<feature type="region of interest" description="Disordered" evidence="3">
    <location>
        <begin position="166"/>
        <end position="197"/>
    </location>
</feature>
<sequence>MADQLFYEMRGSEQRGKTLGITQRSTPLEQPWTGEMRVRFTDFQVNEIRPDSSVLHLSSVGIEGEQTSASQVAEQAPKVEEQPVEEDKPIEKPEIPAEDVAVLEKIAGKAFADEIMAMYNTPQTENGPKIKPVTSGNIDDKHTRGQIHQEVRRIFQSRIDTSTNGDGTICATFLQPRKNKKRSRPGEGKPRREEAPKGEYLHFTLFKENRDTMDAINQIARMMRIKPQSIGYAGTKDRRASTTQRCSIRRTHPKSLSGLNGKLWGMSTGDYEYNDEPIHLGQLLGNEFVITLKNCKLANDNGTKPVAEKVQLLQSNVSAAISHMKSHGWVNYFGHQRFGTHQIGTHDIGLLILGDKFEEAVDAILAYDEEIAEKMEKGELSPEEAKKDDSVRHQACMLFCTGKDINRAANLMPRRFTSEVCVLRHLTRGTGSRRDFVGSITHITRGMRSMYMHAYQSYVWNHAASKRWEDFGDKVVAGDLVIAESEPTPLVAGQDQDGDDIINPVEDDDEAPQRARPLTEEEAASGKYTIFDIVLPTPGHEVVYPSNSIGTFYEEFMGREENGSLDPHKMQRMRREFSLPGRYRKFMNQFLGTPAVDIKAYADDTEQMHPTDLDRIKGEMGDEPAAKKAKTNDEAESSDSSNPDKIAAIVKFQLGKSAYATVALRELMGNPPDGE</sequence>
<keyword evidence="2" id="KW-0413">Isomerase</keyword>
<feature type="region of interest" description="Disordered" evidence="3">
    <location>
        <begin position="613"/>
        <end position="644"/>
    </location>
</feature>
<dbReference type="PANTHER" id="PTHR13326">
    <property type="entry name" value="TRNA PSEUDOURIDINE SYNTHASE D"/>
    <property type="match status" value="1"/>
</dbReference>
<feature type="region of interest" description="Disordered" evidence="3">
    <location>
        <begin position="490"/>
        <end position="521"/>
    </location>
</feature>
<dbReference type="STRING" id="1531966.A0A0A1SXF7"/>
<evidence type="ECO:0000256" key="2">
    <source>
        <dbReference type="ARBA" id="ARBA00023235"/>
    </source>
</evidence>
<dbReference type="PANTHER" id="PTHR13326:SF21">
    <property type="entry name" value="PSEUDOURIDYLATE SYNTHASE PUS7L"/>
    <property type="match status" value="1"/>
</dbReference>
<dbReference type="NCBIfam" id="TIGR00094">
    <property type="entry name" value="tRNA_TruD_broad"/>
    <property type="match status" value="1"/>
</dbReference>
<organism evidence="5 6">
    <name type="scientific">[Torrubiella] hemipterigena</name>
    <dbReference type="NCBI Taxonomy" id="1531966"/>
    <lineage>
        <taxon>Eukaryota</taxon>
        <taxon>Fungi</taxon>
        <taxon>Dikarya</taxon>
        <taxon>Ascomycota</taxon>
        <taxon>Pezizomycotina</taxon>
        <taxon>Sordariomycetes</taxon>
        <taxon>Hypocreomycetidae</taxon>
        <taxon>Hypocreales</taxon>
        <taxon>Clavicipitaceae</taxon>
        <taxon>Clavicipitaceae incertae sedis</taxon>
        <taxon>'Torrubiella' clade</taxon>
    </lineage>
</organism>
<accession>A0A0A1SXF7</accession>
<evidence type="ECO:0000259" key="4">
    <source>
        <dbReference type="PROSITE" id="PS50984"/>
    </source>
</evidence>